<dbReference type="Gene3D" id="3.40.50.150">
    <property type="entry name" value="Vaccinia Virus protein VP39"/>
    <property type="match status" value="1"/>
</dbReference>
<dbReference type="SMART" id="SM00363">
    <property type="entry name" value="S4"/>
    <property type="match status" value="1"/>
</dbReference>
<dbReference type="InterPro" id="IPR002942">
    <property type="entry name" value="S4_RNA-bd"/>
</dbReference>
<keyword evidence="6" id="KW-1185">Reference proteome</keyword>
<protein>
    <submittedName>
        <fullName evidence="5">Cytochrome C oxidase subunit II</fullName>
    </submittedName>
</protein>
<dbReference type="eggNOG" id="COG1189">
    <property type="taxonomic scope" value="Bacteria"/>
</dbReference>
<dbReference type="Proteomes" id="UP000030013">
    <property type="component" value="Unassembled WGS sequence"/>
</dbReference>
<reference evidence="5 6" key="1">
    <citation type="submission" date="2013-08" db="EMBL/GenBank/DDBJ databases">
        <title>The genome sequence of Knoellia aerolata.</title>
        <authorList>
            <person name="Zhu W."/>
            <person name="Wang G."/>
        </authorList>
    </citation>
    <scope>NUCLEOTIDE SEQUENCE [LARGE SCALE GENOMIC DNA]</scope>
    <source>
        <strain evidence="5 6">DSM 18566</strain>
    </source>
</reference>
<dbReference type="GO" id="GO:0008168">
    <property type="term" value="F:methyltransferase activity"/>
    <property type="evidence" value="ECO:0007669"/>
    <property type="project" value="InterPro"/>
</dbReference>
<evidence type="ECO:0000259" key="4">
    <source>
        <dbReference type="SMART" id="SM00363"/>
    </source>
</evidence>
<dbReference type="AlphaFoldDB" id="A0A0A0JYN2"/>
<dbReference type="EMBL" id="AVPL01000004">
    <property type="protein sequence ID" value="KGN42525.1"/>
    <property type="molecule type" value="Genomic_DNA"/>
</dbReference>
<evidence type="ECO:0000313" key="6">
    <source>
        <dbReference type="Proteomes" id="UP000030013"/>
    </source>
</evidence>
<feature type="domain" description="RNA-binding S4" evidence="4">
    <location>
        <begin position="2"/>
        <end position="64"/>
    </location>
</feature>
<dbReference type="CDD" id="cd02440">
    <property type="entry name" value="AdoMet_MTases"/>
    <property type="match status" value="1"/>
</dbReference>
<evidence type="ECO:0000256" key="2">
    <source>
        <dbReference type="ARBA" id="ARBA00029460"/>
    </source>
</evidence>
<proteinExistence type="inferred from homology"/>
<evidence type="ECO:0000256" key="3">
    <source>
        <dbReference type="PROSITE-ProRule" id="PRU00182"/>
    </source>
</evidence>
<dbReference type="GO" id="GO:0032259">
    <property type="term" value="P:methylation"/>
    <property type="evidence" value="ECO:0007669"/>
    <property type="project" value="InterPro"/>
</dbReference>
<accession>A0A0A0JYN2</accession>
<dbReference type="PIRSF" id="PIRSF005578">
    <property type="entry name" value="TlyA"/>
    <property type="match status" value="1"/>
</dbReference>
<evidence type="ECO:0000256" key="1">
    <source>
        <dbReference type="ARBA" id="ARBA00022884"/>
    </source>
</evidence>
<dbReference type="OrthoDB" id="9784736at2"/>
<organism evidence="5 6">
    <name type="scientific">Knoellia aerolata DSM 18566</name>
    <dbReference type="NCBI Taxonomy" id="1385519"/>
    <lineage>
        <taxon>Bacteria</taxon>
        <taxon>Bacillati</taxon>
        <taxon>Actinomycetota</taxon>
        <taxon>Actinomycetes</taxon>
        <taxon>Micrococcales</taxon>
        <taxon>Intrasporangiaceae</taxon>
        <taxon>Knoellia</taxon>
    </lineage>
</organism>
<dbReference type="InterPro" id="IPR029063">
    <property type="entry name" value="SAM-dependent_MTases_sf"/>
</dbReference>
<dbReference type="InterPro" id="IPR002877">
    <property type="entry name" value="RNA_MeTrfase_FtsJ_dom"/>
</dbReference>
<keyword evidence="1 3" id="KW-0694">RNA-binding</keyword>
<dbReference type="PROSITE" id="PS50889">
    <property type="entry name" value="S4"/>
    <property type="match status" value="1"/>
</dbReference>
<dbReference type="Gene3D" id="3.10.290.10">
    <property type="entry name" value="RNA-binding S4 domain"/>
    <property type="match status" value="1"/>
</dbReference>
<dbReference type="PANTHER" id="PTHR32319:SF0">
    <property type="entry name" value="BACTERIAL HEMOLYSIN-LIKE PROTEIN"/>
    <property type="match status" value="1"/>
</dbReference>
<sequence>MARLDAELVRRGLARSRGEARELVEAGQVTVQGRVLRKAAAPVGPDTDLVVADDGPRWVGRAAHKLDHAFAQWEPDGLTATGRRCLDVGASTGGFTQVLLHRGAEHVVALDVGRDQLVAGLREDPRVTERSGTSIRDATADELGTFDLVVADLSFISLTLVLEAIAGLTRAGGDVVVLVKPQFEVGRGRLSKNGLVTDPRHRRRALTGVVTAAGEAGLGLHGLIRSPITGGEGNTEYLLWGRSGVSGTMDPDAVHAAVRDLAREGRA</sequence>
<dbReference type="SUPFAM" id="SSF55174">
    <property type="entry name" value="Alpha-L RNA-binding motif"/>
    <property type="match status" value="1"/>
</dbReference>
<dbReference type="SUPFAM" id="SSF53335">
    <property type="entry name" value="S-adenosyl-L-methionine-dependent methyltransferases"/>
    <property type="match status" value="1"/>
</dbReference>
<dbReference type="CDD" id="cd00165">
    <property type="entry name" value="S4"/>
    <property type="match status" value="1"/>
</dbReference>
<dbReference type="STRING" id="1385519.N801_15735"/>
<evidence type="ECO:0000313" key="5">
    <source>
        <dbReference type="EMBL" id="KGN42525.1"/>
    </source>
</evidence>
<dbReference type="Pfam" id="PF01728">
    <property type="entry name" value="FtsJ"/>
    <property type="match status" value="1"/>
</dbReference>
<dbReference type="PANTHER" id="PTHR32319">
    <property type="entry name" value="BACTERIAL HEMOLYSIN-LIKE PROTEIN"/>
    <property type="match status" value="1"/>
</dbReference>
<name>A0A0A0JYN2_9MICO</name>
<gene>
    <name evidence="5" type="ORF">N801_15735</name>
</gene>
<comment type="similarity">
    <text evidence="2">Belongs to the TlyA family.</text>
</comment>
<dbReference type="InterPro" id="IPR004538">
    <property type="entry name" value="Hemolysin_A/TlyA"/>
</dbReference>
<dbReference type="GO" id="GO:0003723">
    <property type="term" value="F:RNA binding"/>
    <property type="evidence" value="ECO:0007669"/>
    <property type="project" value="UniProtKB-KW"/>
</dbReference>
<dbReference type="InterPro" id="IPR047048">
    <property type="entry name" value="TlyA"/>
</dbReference>
<dbReference type="Pfam" id="PF01479">
    <property type="entry name" value="S4"/>
    <property type="match status" value="1"/>
</dbReference>
<comment type="caution">
    <text evidence="5">The sequence shown here is derived from an EMBL/GenBank/DDBJ whole genome shotgun (WGS) entry which is preliminary data.</text>
</comment>
<dbReference type="InterPro" id="IPR036986">
    <property type="entry name" value="S4_RNA-bd_sf"/>
</dbReference>